<sequence>MISETIFILVLEIFLGAKNLLGRVEALSVFSIFIPVNSKVINMVNRQRDIRNLLERLDEHRSEVIQDIDSRDYLLEAERVGRKYTTILALMFMTSPILTFISTSTSNYFHDYEEKRLTFRIFIPWSMAEYRFYLAGNILASLIFLAASTMFVAFATLNFTFTYQMKGYLNALQNNFNRKGPKDQSIYKNHQLYIALINDFNDIFSGQIYIDILVSSMMPCGFAYALLQMEKLHESSYMSDWYEEEPKVRRNLLILMTTTVKPAIPNYRFTNNIQFLHDDNKFR</sequence>
<feature type="transmembrane region" description="Helical" evidence="10">
    <location>
        <begin position="87"/>
        <end position="109"/>
    </location>
</feature>
<dbReference type="GO" id="GO:0004984">
    <property type="term" value="F:olfactory receptor activity"/>
    <property type="evidence" value="ECO:0007669"/>
    <property type="project" value="InterPro"/>
</dbReference>
<keyword evidence="3" id="KW-0716">Sensory transduction</keyword>
<dbReference type="GO" id="GO:0007165">
    <property type="term" value="P:signal transduction"/>
    <property type="evidence" value="ECO:0007669"/>
    <property type="project" value="UniProtKB-KW"/>
</dbReference>
<comment type="subcellular location">
    <subcellularLocation>
        <location evidence="1">Cell membrane</location>
        <topology evidence="1">Multi-pass membrane protein</topology>
    </subcellularLocation>
</comment>
<keyword evidence="4 10" id="KW-0812">Transmembrane</keyword>
<evidence type="ECO:0000256" key="6">
    <source>
        <dbReference type="ARBA" id="ARBA00022989"/>
    </source>
</evidence>
<accession>A0AAW1DH91</accession>
<keyword evidence="13" id="KW-1185">Reference proteome</keyword>
<protein>
    <submittedName>
        <fullName evidence="12">Uncharacterized protein</fullName>
    </submittedName>
</protein>
<feature type="chain" id="PRO_5043396409" evidence="11">
    <location>
        <begin position="27"/>
        <end position="283"/>
    </location>
</feature>
<gene>
    <name evidence="12" type="ORF">O3M35_007569</name>
</gene>
<feature type="transmembrane region" description="Helical" evidence="10">
    <location>
        <begin position="208"/>
        <end position="227"/>
    </location>
</feature>
<dbReference type="InterPro" id="IPR004117">
    <property type="entry name" value="7tm6_olfct_rcpt"/>
</dbReference>
<dbReference type="GO" id="GO:0005549">
    <property type="term" value="F:odorant binding"/>
    <property type="evidence" value="ECO:0007669"/>
    <property type="project" value="InterPro"/>
</dbReference>
<evidence type="ECO:0000313" key="12">
    <source>
        <dbReference type="EMBL" id="KAK9507795.1"/>
    </source>
</evidence>
<evidence type="ECO:0000256" key="5">
    <source>
        <dbReference type="ARBA" id="ARBA00022725"/>
    </source>
</evidence>
<evidence type="ECO:0000256" key="10">
    <source>
        <dbReference type="SAM" id="Phobius"/>
    </source>
</evidence>
<evidence type="ECO:0000256" key="8">
    <source>
        <dbReference type="ARBA" id="ARBA00023170"/>
    </source>
</evidence>
<proteinExistence type="predicted"/>
<keyword evidence="6 10" id="KW-1133">Transmembrane helix</keyword>
<organism evidence="12 13">
    <name type="scientific">Rhynocoris fuscipes</name>
    <dbReference type="NCBI Taxonomy" id="488301"/>
    <lineage>
        <taxon>Eukaryota</taxon>
        <taxon>Metazoa</taxon>
        <taxon>Ecdysozoa</taxon>
        <taxon>Arthropoda</taxon>
        <taxon>Hexapoda</taxon>
        <taxon>Insecta</taxon>
        <taxon>Pterygota</taxon>
        <taxon>Neoptera</taxon>
        <taxon>Paraneoptera</taxon>
        <taxon>Hemiptera</taxon>
        <taxon>Heteroptera</taxon>
        <taxon>Panheteroptera</taxon>
        <taxon>Cimicomorpha</taxon>
        <taxon>Reduviidae</taxon>
        <taxon>Harpactorinae</taxon>
        <taxon>Harpactorini</taxon>
        <taxon>Rhynocoris</taxon>
    </lineage>
</organism>
<keyword evidence="8" id="KW-0675">Receptor</keyword>
<keyword evidence="11" id="KW-0732">Signal</keyword>
<dbReference type="PANTHER" id="PTHR21137:SF35">
    <property type="entry name" value="ODORANT RECEPTOR 19A-RELATED"/>
    <property type="match status" value="1"/>
</dbReference>
<keyword evidence="2" id="KW-1003">Cell membrane</keyword>
<evidence type="ECO:0000256" key="3">
    <source>
        <dbReference type="ARBA" id="ARBA00022606"/>
    </source>
</evidence>
<evidence type="ECO:0000256" key="9">
    <source>
        <dbReference type="ARBA" id="ARBA00023224"/>
    </source>
</evidence>
<evidence type="ECO:0000256" key="2">
    <source>
        <dbReference type="ARBA" id="ARBA00022475"/>
    </source>
</evidence>
<dbReference type="Proteomes" id="UP001461498">
    <property type="component" value="Unassembled WGS sequence"/>
</dbReference>
<keyword evidence="7 10" id="KW-0472">Membrane</keyword>
<dbReference type="PANTHER" id="PTHR21137">
    <property type="entry name" value="ODORANT RECEPTOR"/>
    <property type="match status" value="1"/>
</dbReference>
<evidence type="ECO:0000313" key="13">
    <source>
        <dbReference type="Proteomes" id="UP001461498"/>
    </source>
</evidence>
<feature type="transmembrane region" description="Helical" evidence="10">
    <location>
        <begin position="130"/>
        <end position="155"/>
    </location>
</feature>
<reference evidence="12 13" key="1">
    <citation type="submission" date="2022-12" db="EMBL/GenBank/DDBJ databases">
        <title>Chromosome-level genome assembly of true bugs.</title>
        <authorList>
            <person name="Ma L."/>
            <person name="Li H."/>
        </authorList>
    </citation>
    <scope>NUCLEOTIDE SEQUENCE [LARGE SCALE GENOMIC DNA]</scope>
    <source>
        <strain evidence="12">Lab_2022b</strain>
    </source>
</reference>
<comment type="caution">
    <text evidence="12">The sequence shown here is derived from an EMBL/GenBank/DDBJ whole genome shotgun (WGS) entry which is preliminary data.</text>
</comment>
<keyword evidence="9" id="KW-0807">Transducer</keyword>
<name>A0AAW1DH91_9HEMI</name>
<dbReference type="AlphaFoldDB" id="A0AAW1DH91"/>
<evidence type="ECO:0000256" key="11">
    <source>
        <dbReference type="SAM" id="SignalP"/>
    </source>
</evidence>
<keyword evidence="5" id="KW-0552">Olfaction</keyword>
<feature type="signal peptide" evidence="11">
    <location>
        <begin position="1"/>
        <end position="26"/>
    </location>
</feature>
<evidence type="ECO:0000256" key="1">
    <source>
        <dbReference type="ARBA" id="ARBA00004651"/>
    </source>
</evidence>
<evidence type="ECO:0000256" key="4">
    <source>
        <dbReference type="ARBA" id="ARBA00022692"/>
    </source>
</evidence>
<dbReference type="EMBL" id="JAPXFL010000004">
    <property type="protein sequence ID" value="KAK9507795.1"/>
    <property type="molecule type" value="Genomic_DNA"/>
</dbReference>
<dbReference type="GO" id="GO:0005886">
    <property type="term" value="C:plasma membrane"/>
    <property type="evidence" value="ECO:0007669"/>
    <property type="project" value="UniProtKB-SubCell"/>
</dbReference>
<dbReference type="Pfam" id="PF02949">
    <property type="entry name" value="7tm_6"/>
    <property type="match status" value="1"/>
</dbReference>
<evidence type="ECO:0000256" key="7">
    <source>
        <dbReference type="ARBA" id="ARBA00023136"/>
    </source>
</evidence>